<dbReference type="AlphaFoldDB" id="A0A7W9HFE0"/>
<evidence type="ECO:0000256" key="7">
    <source>
        <dbReference type="ARBA" id="ARBA00022777"/>
    </source>
</evidence>
<dbReference type="InterPro" id="IPR018094">
    <property type="entry name" value="Thymidylate_kinase"/>
</dbReference>
<dbReference type="CDD" id="cd01672">
    <property type="entry name" value="TMPK"/>
    <property type="match status" value="1"/>
</dbReference>
<keyword evidence="5 10" id="KW-0545">Nucleotide biosynthesis</keyword>
<evidence type="ECO:0000313" key="12">
    <source>
        <dbReference type="EMBL" id="MBB5801258.1"/>
    </source>
</evidence>
<dbReference type="Proteomes" id="UP000552097">
    <property type="component" value="Unassembled WGS sequence"/>
</dbReference>
<evidence type="ECO:0000256" key="6">
    <source>
        <dbReference type="ARBA" id="ARBA00022741"/>
    </source>
</evidence>
<evidence type="ECO:0000256" key="10">
    <source>
        <dbReference type="HAMAP-Rule" id="MF_00165"/>
    </source>
</evidence>
<dbReference type="Pfam" id="PF02223">
    <property type="entry name" value="Thymidylate_kin"/>
    <property type="match status" value="1"/>
</dbReference>
<keyword evidence="6 10" id="KW-0547">Nucleotide-binding</keyword>
<dbReference type="EC" id="2.7.4.9" evidence="2 10"/>
<accession>A0A7W9HFE0</accession>
<evidence type="ECO:0000256" key="5">
    <source>
        <dbReference type="ARBA" id="ARBA00022727"/>
    </source>
</evidence>
<keyword evidence="7 10" id="KW-0418">Kinase</keyword>
<keyword evidence="8 10" id="KW-0067">ATP-binding</keyword>
<dbReference type="NCBIfam" id="TIGR00041">
    <property type="entry name" value="DTMP_kinase"/>
    <property type="match status" value="1"/>
</dbReference>
<comment type="caution">
    <text evidence="12">The sequence shown here is derived from an EMBL/GenBank/DDBJ whole genome shotgun (WGS) entry which is preliminary data.</text>
</comment>
<dbReference type="RefSeq" id="WP_184916864.1">
    <property type="nucleotide sequence ID" value="NZ_JACHMO010000001.1"/>
</dbReference>
<feature type="domain" description="Thymidylate kinase-like" evidence="11">
    <location>
        <begin position="16"/>
        <end position="158"/>
    </location>
</feature>
<dbReference type="GO" id="GO:0006233">
    <property type="term" value="P:dTDP biosynthetic process"/>
    <property type="evidence" value="ECO:0007669"/>
    <property type="project" value="InterPro"/>
</dbReference>
<name>A0A7W9HFE0_9PSEU</name>
<dbReference type="HAMAP" id="MF_00165">
    <property type="entry name" value="Thymidylate_kinase"/>
    <property type="match status" value="1"/>
</dbReference>
<sequence>MTTLDTARLPGTLITVDGPGGVGKSTTVARVVELLTATGATVHGTTQPSRTPLGELIRHGTDIYRGLALAHLCAGDRHHQLADEILPALADGAIVVSDRYVPASLVLQGLDGLDADTVWTINHGVYRPDLAVILNADPQVIARRLHHRGAHSRFERADDSSTRESLGYHHAVDYLTERGWPVVTIDTTTAHPDRTAEHIIDLVRSAHARTTNATDRTAQENLTCP</sequence>
<comment type="function">
    <text evidence="10">Phosphorylation of dTMP to form dTDP in both de novo and salvage pathways of dTTP synthesis.</text>
</comment>
<evidence type="ECO:0000256" key="4">
    <source>
        <dbReference type="ARBA" id="ARBA00022679"/>
    </source>
</evidence>
<reference evidence="12 13" key="1">
    <citation type="submission" date="2020-08" db="EMBL/GenBank/DDBJ databases">
        <title>Sequencing the genomes of 1000 actinobacteria strains.</title>
        <authorList>
            <person name="Klenk H.-P."/>
        </authorList>
    </citation>
    <scope>NUCLEOTIDE SEQUENCE [LARGE SCALE GENOMIC DNA]</scope>
    <source>
        <strain evidence="12 13">DSM 45486</strain>
    </source>
</reference>
<keyword evidence="13" id="KW-1185">Reference proteome</keyword>
<gene>
    <name evidence="10" type="primary">tmk</name>
    <name evidence="12" type="ORF">F4560_001026</name>
</gene>
<evidence type="ECO:0000313" key="13">
    <source>
        <dbReference type="Proteomes" id="UP000552097"/>
    </source>
</evidence>
<keyword evidence="4 10" id="KW-0808">Transferase</keyword>
<dbReference type="SUPFAM" id="SSF52540">
    <property type="entry name" value="P-loop containing nucleoside triphosphate hydrolases"/>
    <property type="match status" value="1"/>
</dbReference>
<comment type="similarity">
    <text evidence="1 10">Belongs to the thymidylate kinase family.</text>
</comment>
<dbReference type="GO" id="GO:0005829">
    <property type="term" value="C:cytosol"/>
    <property type="evidence" value="ECO:0007669"/>
    <property type="project" value="TreeGrafter"/>
</dbReference>
<dbReference type="InterPro" id="IPR039430">
    <property type="entry name" value="Thymidylate_kin-like_dom"/>
</dbReference>
<evidence type="ECO:0000256" key="3">
    <source>
        <dbReference type="ARBA" id="ARBA00017144"/>
    </source>
</evidence>
<dbReference type="PANTHER" id="PTHR10344:SF4">
    <property type="entry name" value="UMP-CMP KINASE 2, MITOCHONDRIAL"/>
    <property type="match status" value="1"/>
</dbReference>
<organism evidence="12 13">
    <name type="scientific">Saccharothrix ecbatanensis</name>
    <dbReference type="NCBI Taxonomy" id="1105145"/>
    <lineage>
        <taxon>Bacteria</taxon>
        <taxon>Bacillati</taxon>
        <taxon>Actinomycetota</taxon>
        <taxon>Actinomycetes</taxon>
        <taxon>Pseudonocardiales</taxon>
        <taxon>Pseudonocardiaceae</taxon>
        <taxon>Saccharothrix</taxon>
    </lineage>
</organism>
<protein>
    <recommendedName>
        <fullName evidence="3 10">Thymidylate kinase</fullName>
        <ecNumber evidence="2 10">2.7.4.9</ecNumber>
    </recommendedName>
    <alternativeName>
        <fullName evidence="10">dTMP kinase</fullName>
    </alternativeName>
</protein>
<evidence type="ECO:0000256" key="2">
    <source>
        <dbReference type="ARBA" id="ARBA00012980"/>
    </source>
</evidence>
<proteinExistence type="inferred from homology"/>
<evidence type="ECO:0000259" key="11">
    <source>
        <dbReference type="Pfam" id="PF02223"/>
    </source>
</evidence>
<comment type="caution">
    <text evidence="10">Lacks conserved residue(s) required for the propagation of feature annotation.</text>
</comment>
<comment type="catalytic activity">
    <reaction evidence="9 10">
        <text>dTMP + ATP = dTDP + ADP</text>
        <dbReference type="Rhea" id="RHEA:13517"/>
        <dbReference type="ChEBI" id="CHEBI:30616"/>
        <dbReference type="ChEBI" id="CHEBI:58369"/>
        <dbReference type="ChEBI" id="CHEBI:63528"/>
        <dbReference type="ChEBI" id="CHEBI:456216"/>
        <dbReference type="EC" id="2.7.4.9"/>
    </reaction>
</comment>
<dbReference type="PANTHER" id="PTHR10344">
    <property type="entry name" value="THYMIDYLATE KINASE"/>
    <property type="match status" value="1"/>
</dbReference>
<evidence type="ECO:0000256" key="9">
    <source>
        <dbReference type="ARBA" id="ARBA00048743"/>
    </source>
</evidence>
<dbReference type="GO" id="GO:0004798">
    <property type="term" value="F:dTMP kinase activity"/>
    <property type="evidence" value="ECO:0007669"/>
    <property type="project" value="UniProtKB-UniRule"/>
</dbReference>
<evidence type="ECO:0000256" key="1">
    <source>
        <dbReference type="ARBA" id="ARBA00009776"/>
    </source>
</evidence>
<dbReference type="Gene3D" id="3.40.50.300">
    <property type="entry name" value="P-loop containing nucleotide triphosphate hydrolases"/>
    <property type="match status" value="1"/>
</dbReference>
<dbReference type="InterPro" id="IPR027417">
    <property type="entry name" value="P-loop_NTPase"/>
</dbReference>
<dbReference type="GO" id="GO:0005524">
    <property type="term" value="F:ATP binding"/>
    <property type="evidence" value="ECO:0007669"/>
    <property type="project" value="UniProtKB-UniRule"/>
</dbReference>
<dbReference type="EMBL" id="JACHMO010000001">
    <property type="protein sequence ID" value="MBB5801258.1"/>
    <property type="molecule type" value="Genomic_DNA"/>
</dbReference>
<dbReference type="GO" id="GO:0006227">
    <property type="term" value="P:dUDP biosynthetic process"/>
    <property type="evidence" value="ECO:0007669"/>
    <property type="project" value="TreeGrafter"/>
</dbReference>
<dbReference type="GO" id="GO:0006235">
    <property type="term" value="P:dTTP biosynthetic process"/>
    <property type="evidence" value="ECO:0007669"/>
    <property type="project" value="UniProtKB-UniRule"/>
</dbReference>
<evidence type="ECO:0000256" key="8">
    <source>
        <dbReference type="ARBA" id="ARBA00022840"/>
    </source>
</evidence>